<dbReference type="EMBL" id="VEPZ02001057">
    <property type="protein sequence ID" value="KAE8696942.1"/>
    <property type="molecule type" value="Genomic_DNA"/>
</dbReference>
<evidence type="ECO:0000256" key="4">
    <source>
        <dbReference type="ARBA" id="ARBA00023163"/>
    </source>
</evidence>
<dbReference type="InterPro" id="IPR045843">
    <property type="entry name" value="IND-like"/>
</dbReference>
<gene>
    <name evidence="6" type="ORF">F3Y22_tig00110637pilonHSYRG00318</name>
</gene>
<dbReference type="InterPro" id="IPR036638">
    <property type="entry name" value="HLH_DNA-bd_sf"/>
</dbReference>
<dbReference type="CDD" id="cd11393">
    <property type="entry name" value="bHLH_AtbHLH_like"/>
    <property type="match status" value="1"/>
</dbReference>
<dbReference type="GO" id="GO:0005634">
    <property type="term" value="C:nucleus"/>
    <property type="evidence" value="ECO:0007669"/>
    <property type="project" value="UniProtKB-SubCell"/>
</dbReference>
<comment type="subcellular location">
    <subcellularLocation>
        <location evidence="1">Nucleus</location>
    </subcellularLocation>
</comment>
<dbReference type="GO" id="GO:0000981">
    <property type="term" value="F:DNA-binding transcription factor activity, RNA polymerase II-specific"/>
    <property type="evidence" value="ECO:0007669"/>
    <property type="project" value="TreeGrafter"/>
</dbReference>
<accession>A0A6A3A0T2</accession>
<evidence type="ECO:0000313" key="6">
    <source>
        <dbReference type="EMBL" id="KAE8696942.1"/>
    </source>
</evidence>
<dbReference type="SUPFAM" id="SSF47459">
    <property type="entry name" value="HLH, helix-loop-helix DNA-binding domain"/>
    <property type="match status" value="1"/>
</dbReference>
<comment type="caution">
    <text evidence="6">The sequence shown here is derived from an EMBL/GenBank/DDBJ whole genome shotgun (WGS) entry which is preliminary data.</text>
</comment>
<protein>
    <submittedName>
        <fullName evidence="6">Detected protein of confused Function</fullName>
    </submittedName>
</protein>
<keyword evidence="2" id="KW-0805">Transcription regulation</keyword>
<organism evidence="6 7">
    <name type="scientific">Hibiscus syriacus</name>
    <name type="common">Rose of Sharon</name>
    <dbReference type="NCBI Taxonomy" id="106335"/>
    <lineage>
        <taxon>Eukaryota</taxon>
        <taxon>Viridiplantae</taxon>
        <taxon>Streptophyta</taxon>
        <taxon>Embryophyta</taxon>
        <taxon>Tracheophyta</taxon>
        <taxon>Spermatophyta</taxon>
        <taxon>Magnoliopsida</taxon>
        <taxon>eudicotyledons</taxon>
        <taxon>Gunneridae</taxon>
        <taxon>Pentapetalae</taxon>
        <taxon>rosids</taxon>
        <taxon>malvids</taxon>
        <taxon>Malvales</taxon>
        <taxon>Malvaceae</taxon>
        <taxon>Malvoideae</taxon>
        <taxon>Hibiscus</taxon>
    </lineage>
</organism>
<keyword evidence="7" id="KW-1185">Reference proteome</keyword>
<dbReference type="InterPro" id="IPR045239">
    <property type="entry name" value="bHLH95_bHLH"/>
</dbReference>
<evidence type="ECO:0000256" key="3">
    <source>
        <dbReference type="ARBA" id="ARBA00023125"/>
    </source>
</evidence>
<evidence type="ECO:0000256" key="1">
    <source>
        <dbReference type="ARBA" id="ARBA00004123"/>
    </source>
</evidence>
<name>A0A6A3A0T2_HIBSY</name>
<dbReference type="GO" id="GO:0046983">
    <property type="term" value="F:protein dimerization activity"/>
    <property type="evidence" value="ECO:0007669"/>
    <property type="project" value="InterPro"/>
</dbReference>
<dbReference type="AlphaFoldDB" id="A0A6A3A0T2"/>
<keyword evidence="4" id="KW-0804">Transcription</keyword>
<dbReference type="Gene3D" id="4.10.280.10">
    <property type="entry name" value="Helix-loop-helix DNA-binding domain"/>
    <property type="match status" value="1"/>
</dbReference>
<dbReference type="GO" id="GO:0000978">
    <property type="term" value="F:RNA polymerase II cis-regulatory region sequence-specific DNA binding"/>
    <property type="evidence" value="ECO:0007669"/>
    <property type="project" value="TreeGrafter"/>
</dbReference>
<evidence type="ECO:0000256" key="2">
    <source>
        <dbReference type="ARBA" id="ARBA00023015"/>
    </source>
</evidence>
<evidence type="ECO:0000256" key="5">
    <source>
        <dbReference type="ARBA" id="ARBA00023242"/>
    </source>
</evidence>
<keyword evidence="3" id="KW-0238">DNA-binding</keyword>
<keyword evidence="5" id="KW-0539">Nucleus</keyword>
<reference evidence="6" key="1">
    <citation type="submission" date="2019-09" db="EMBL/GenBank/DDBJ databases">
        <title>Draft genome information of white flower Hibiscus syriacus.</title>
        <authorList>
            <person name="Kim Y.-M."/>
        </authorList>
    </citation>
    <scope>NUCLEOTIDE SEQUENCE [LARGE SCALE GENOMIC DNA]</scope>
    <source>
        <strain evidence="6">YM2019G1</strain>
    </source>
</reference>
<dbReference type="PANTHER" id="PTHR16223:SF200">
    <property type="entry name" value="TRANSCRIPTION FACTOR UNE12-RELATED"/>
    <property type="match status" value="1"/>
</dbReference>
<evidence type="ECO:0000313" key="7">
    <source>
        <dbReference type="Proteomes" id="UP000436088"/>
    </source>
</evidence>
<proteinExistence type="predicted"/>
<dbReference type="PANTHER" id="PTHR16223">
    <property type="entry name" value="TRANSCRIPTION FACTOR BHLH83-RELATED"/>
    <property type="match status" value="1"/>
</dbReference>
<sequence length="107" mass="12276">MQATVTASPHPPAMRSRVRVRLGLATDPHRIAERVTLSYYYRNWKIKSKVTSFIRCFSFGTAASGEITERIRALQELVPSVNKTDRAAMLEEIEDYVMFLQLQIKES</sequence>
<dbReference type="Proteomes" id="UP000436088">
    <property type="component" value="Unassembled WGS sequence"/>
</dbReference>